<dbReference type="Gene3D" id="2.60.40.1820">
    <property type="match status" value="1"/>
</dbReference>
<sequence>MKKLWLLFTAAVLLTACASVDETENLANCKFALRSVELTNYNLTSFDFDVIIAITNMNRKQAASLKRFEGELTVNEDKMADVTLDEMKIEPNATKNAKAQLNVPMTAFNSKLLGLISMGSATLDYHLTGTMYFEGPLGTEIPVPVDIGRMGSYN</sequence>
<feature type="signal peptide" evidence="1">
    <location>
        <begin position="1"/>
        <end position="18"/>
    </location>
</feature>
<gene>
    <name evidence="3" type="ORF">B5F75_04320</name>
</gene>
<accession>A0A1Y4DBH9</accession>
<feature type="chain" id="PRO_5012011563" description="Late embryogenesis abundant protein LEA-2 subgroup domain-containing protein" evidence="1">
    <location>
        <begin position="19"/>
        <end position="154"/>
    </location>
</feature>
<dbReference type="Pfam" id="PF03168">
    <property type="entry name" value="LEA_2"/>
    <property type="match status" value="1"/>
</dbReference>
<dbReference type="OrthoDB" id="9866999at2"/>
<dbReference type="SUPFAM" id="SSF117070">
    <property type="entry name" value="LEA14-like"/>
    <property type="match status" value="1"/>
</dbReference>
<feature type="domain" description="Late embryogenesis abundant protein LEA-2 subgroup" evidence="2">
    <location>
        <begin position="53"/>
        <end position="146"/>
    </location>
</feature>
<reference evidence="4" key="1">
    <citation type="submission" date="2017-04" db="EMBL/GenBank/DDBJ databases">
        <title>Function of individual gut microbiota members based on whole genome sequencing of pure cultures obtained from chicken caecum.</title>
        <authorList>
            <person name="Medvecky M."/>
            <person name="Cejkova D."/>
            <person name="Polansky O."/>
            <person name="Karasova D."/>
            <person name="Kubasova T."/>
            <person name="Cizek A."/>
            <person name="Rychlik I."/>
        </authorList>
    </citation>
    <scope>NUCLEOTIDE SEQUENCE [LARGE SCALE GENOMIC DNA]</scope>
    <source>
        <strain evidence="4">An273</strain>
    </source>
</reference>
<protein>
    <recommendedName>
        <fullName evidence="2">Late embryogenesis abundant protein LEA-2 subgroup domain-containing protein</fullName>
    </recommendedName>
</protein>
<dbReference type="AlphaFoldDB" id="A0A1Y4DBH9"/>
<evidence type="ECO:0000256" key="1">
    <source>
        <dbReference type="SAM" id="SignalP"/>
    </source>
</evidence>
<evidence type="ECO:0000313" key="3">
    <source>
        <dbReference type="EMBL" id="OUO56426.1"/>
    </source>
</evidence>
<comment type="caution">
    <text evidence="3">The sequence shown here is derived from an EMBL/GenBank/DDBJ whole genome shotgun (WGS) entry which is preliminary data.</text>
</comment>
<dbReference type="Proteomes" id="UP000196368">
    <property type="component" value="Unassembled WGS sequence"/>
</dbReference>
<dbReference type="InterPro" id="IPR004864">
    <property type="entry name" value="LEA_2"/>
</dbReference>
<dbReference type="EMBL" id="NFJD01000003">
    <property type="protein sequence ID" value="OUO56426.1"/>
    <property type="molecule type" value="Genomic_DNA"/>
</dbReference>
<organism evidence="3 4">
    <name type="scientific">Candidatus Avelusimicrobium gallicola</name>
    <dbReference type="NCBI Taxonomy" id="2562704"/>
    <lineage>
        <taxon>Bacteria</taxon>
        <taxon>Pseudomonadati</taxon>
        <taxon>Elusimicrobiota</taxon>
        <taxon>Elusimicrobia</taxon>
        <taxon>Elusimicrobiales</taxon>
        <taxon>Elusimicrobiaceae</taxon>
        <taxon>Candidatus Avelusimicrobium</taxon>
    </lineage>
</organism>
<proteinExistence type="predicted"/>
<dbReference type="RefSeq" id="WP_087288315.1">
    <property type="nucleotide sequence ID" value="NZ_NFJD01000003.1"/>
</dbReference>
<evidence type="ECO:0000259" key="2">
    <source>
        <dbReference type="Pfam" id="PF03168"/>
    </source>
</evidence>
<keyword evidence="1" id="KW-0732">Signal</keyword>
<evidence type="ECO:0000313" key="4">
    <source>
        <dbReference type="Proteomes" id="UP000196368"/>
    </source>
</evidence>
<name>A0A1Y4DBH9_9BACT</name>
<keyword evidence="4" id="KW-1185">Reference proteome</keyword>
<dbReference type="PROSITE" id="PS51257">
    <property type="entry name" value="PROKAR_LIPOPROTEIN"/>
    <property type="match status" value="1"/>
</dbReference>